<gene>
    <name evidence="2" type="ORF">GCM10009754_46000</name>
</gene>
<feature type="domain" description="N-acetyltransferase" evidence="1">
    <location>
        <begin position="141"/>
        <end position="265"/>
    </location>
</feature>
<dbReference type="Pfam" id="PF13673">
    <property type="entry name" value="Acetyltransf_10"/>
    <property type="match status" value="1"/>
</dbReference>
<evidence type="ECO:0000259" key="1">
    <source>
        <dbReference type="PROSITE" id="PS51186"/>
    </source>
</evidence>
<comment type="caution">
    <text evidence="2">The sequence shown here is derived from an EMBL/GenBank/DDBJ whole genome shotgun (WGS) entry which is preliminary data.</text>
</comment>
<accession>A0ABN2REM0</accession>
<dbReference type="CDD" id="cd04301">
    <property type="entry name" value="NAT_SF"/>
    <property type="match status" value="1"/>
</dbReference>
<organism evidence="2 3">
    <name type="scientific">Amycolatopsis minnesotensis</name>
    <dbReference type="NCBI Taxonomy" id="337894"/>
    <lineage>
        <taxon>Bacteria</taxon>
        <taxon>Bacillati</taxon>
        <taxon>Actinomycetota</taxon>
        <taxon>Actinomycetes</taxon>
        <taxon>Pseudonocardiales</taxon>
        <taxon>Pseudonocardiaceae</taxon>
        <taxon>Amycolatopsis</taxon>
    </lineage>
</organism>
<dbReference type="InterPro" id="IPR000182">
    <property type="entry name" value="GNAT_dom"/>
</dbReference>
<dbReference type="EMBL" id="BAAANN010000018">
    <property type="protein sequence ID" value="GAA1967970.1"/>
    <property type="molecule type" value="Genomic_DNA"/>
</dbReference>
<dbReference type="Proteomes" id="UP001501116">
    <property type="component" value="Unassembled WGS sequence"/>
</dbReference>
<protein>
    <submittedName>
        <fullName evidence="2">GNAT family N-acetyltransferase</fullName>
    </submittedName>
</protein>
<keyword evidence="3" id="KW-1185">Reference proteome</keyword>
<dbReference type="PROSITE" id="PS51186">
    <property type="entry name" value="GNAT"/>
    <property type="match status" value="1"/>
</dbReference>
<evidence type="ECO:0000313" key="3">
    <source>
        <dbReference type="Proteomes" id="UP001501116"/>
    </source>
</evidence>
<dbReference type="RefSeq" id="WP_344422326.1">
    <property type="nucleotide sequence ID" value="NZ_BAAANN010000018.1"/>
</dbReference>
<proteinExistence type="predicted"/>
<evidence type="ECO:0000313" key="2">
    <source>
        <dbReference type="EMBL" id="GAA1967970.1"/>
    </source>
</evidence>
<dbReference type="InterPro" id="IPR016181">
    <property type="entry name" value="Acyl_CoA_acyltransferase"/>
</dbReference>
<sequence length="265" mass="28674">MNSVHFTSHTGEHAVVITRVAETHWHALEDDRVVGRGETSRRPDGRLFLSIDSWHGAVFDRLAEVMLADLPKPLYTVVDEADLELTSHWQRAGFTVRRREWEYLVPTDPLITGLGSAPVPPGVTIVPAGAAIEGPLSTLDREIRDEVDAAVGWQEMPAEVLVRPAGDTAPDPAKYAVAAASGRYLGLVRVVQVTRLPRIGLIAVKAAQQRRGIARALLAHVLGSLHRSGIETASAEVNESNEAATALFDGIGARRASSNLELVNR</sequence>
<reference evidence="2 3" key="1">
    <citation type="journal article" date="2019" name="Int. J. Syst. Evol. Microbiol.">
        <title>The Global Catalogue of Microorganisms (GCM) 10K type strain sequencing project: providing services to taxonomists for standard genome sequencing and annotation.</title>
        <authorList>
            <consortium name="The Broad Institute Genomics Platform"/>
            <consortium name="The Broad Institute Genome Sequencing Center for Infectious Disease"/>
            <person name="Wu L."/>
            <person name="Ma J."/>
        </authorList>
    </citation>
    <scope>NUCLEOTIDE SEQUENCE [LARGE SCALE GENOMIC DNA]</scope>
    <source>
        <strain evidence="2 3">JCM 14545</strain>
    </source>
</reference>
<name>A0ABN2REM0_9PSEU</name>
<dbReference type="SUPFAM" id="SSF55729">
    <property type="entry name" value="Acyl-CoA N-acyltransferases (Nat)"/>
    <property type="match status" value="1"/>
</dbReference>
<dbReference type="Gene3D" id="3.40.630.30">
    <property type="match status" value="1"/>
</dbReference>